<dbReference type="Pfam" id="PF13510">
    <property type="entry name" value="Fer2_4"/>
    <property type="match status" value="1"/>
</dbReference>
<proteinExistence type="predicted"/>
<dbReference type="InterPro" id="IPR042204">
    <property type="entry name" value="2Fe-2S-bd_N"/>
</dbReference>
<dbReference type="PROSITE" id="PS51085">
    <property type="entry name" value="2FE2S_FER_2"/>
    <property type="match status" value="1"/>
</dbReference>
<keyword evidence="1" id="KW-0560">Oxidoreductase</keyword>
<gene>
    <name evidence="4" type="ORF">J2793_002834</name>
</gene>
<dbReference type="SUPFAM" id="SSF54292">
    <property type="entry name" value="2Fe-2S ferredoxin-like"/>
    <property type="match status" value="1"/>
</dbReference>
<dbReference type="GO" id="GO:0051536">
    <property type="term" value="F:iron-sulfur cluster binding"/>
    <property type="evidence" value="ECO:0007669"/>
    <property type="project" value="InterPro"/>
</dbReference>
<name>A0AB73IBK9_9BURK</name>
<evidence type="ECO:0000313" key="5">
    <source>
        <dbReference type="Proteomes" id="UP001229486"/>
    </source>
</evidence>
<dbReference type="GO" id="GO:0016491">
    <property type="term" value="F:oxidoreductase activity"/>
    <property type="evidence" value="ECO:0007669"/>
    <property type="project" value="UniProtKB-KW"/>
</dbReference>
<dbReference type="InterPro" id="IPR036010">
    <property type="entry name" value="2Fe-2S_ferredoxin-like_sf"/>
</dbReference>
<dbReference type="InterPro" id="IPR001041">
    <property type="entry name" value="2Fe-2S_ferredoxin-type"/>
</dbReference>
<dbReference type="EMBL" id="JAURTK010000003">
    <property type="protein sequence ID" value="MDP9647388.1"/>
    <property type="molecule type" value="Genomic_DNA"/>
</dbReference>
<reference evidence="4" key="1">
    <citation type="submission" date="2023-07" db="EMBL/GenBank/DDBJ databases">
        <title>Sorghum-associated microbial communities from plants grown in Nebraska, USA.</title>
        <authorList>
            <person name="Schachtman D."/>
        </authorList>
    </citation>
    <scope>NUCLEOTIDE SEQUENCE</scope>
    <source>
        <strain evidence="4">DS1061</strain>
    </source>
</reference>
<feature type="region of interest" description="Disordered" evidence="2">
    <location>
        <begin position="103"/>
        <end position="127"/>
    </location>
</feature>
<dbReference type="Gene3D" id="3.10.20.440">
    <property type="entry name" value="2Fe-2S iron-sulphur cluster binding domain, sarcosine oxidase, alpha subunit, N-terminal domain"/>
    <property type="match status" value="1"/>
</dbReference>
<evidence type="ECO:0000256" key="2">
    <source>
        <dbReference type="SAM" id="MobiDB-lite"/>
    </source>
</evidence>
<dbReference type="RefSeq" id="WP_027804346.1">
    <property type="nucleotide sequence ID" value="NZ_JAURTK010000003.1"/>
</dbReference>
<feature type="domain" description="2Fe-2S ferredoxin-type" evidence="3">
    <location>
        <begin position="26"/>
        <end position="108"/>
    </location>
</feature>
<evidence type="ECO:0000256" key="1">
    <source>
        <dbReference type="ARBA" id="ARBA00023002"/>
    </source>
</evidence>
<organism evidence="4 5">
    <name type="scientific">Paraburkholderia caledonica</name>
    <dbReference type="NCBI Taxonomy" id="134536"/>
    <lineage>
        <taxon>Bacteria</taxon>
        <taxon>Pseudomonadati</taxon>
        <taxon>Pseudomonadota</taxon>
        <taxon>Betaproteobacteria</taxon>
        <taxon>Burkholderiales</taxon>
        <taxon>Burkholderiaceae</taxon>
        <taxon>Paraburkholderia</taxon>
    </lineage>
</organism>
<dbReference type="GeneID" id="97015424"/>
<evidence type="ECO:0000313" key="4">
    <source>
        <dbReference type="EMBL" id="MDP9647388.1"/>
    </source>
</evidence>
<dbReference type="AlphaFoldDB" id="A0AB73IBK9"/>
<comment type="caution">
    <text evidence="4">The sequence shown here is derived from an EMBL/GenBank/DDBJ whole genome shotgun (WGS) entry which is preliminary data.</text>
</comment>
<sequence>MTTQSTQMPTHALFKPLDGAQGAAATPVAIWFNDQPLTVPDGRSVAAALLAAGVSRFRATPVSGAPRAPFCMMGACFECLVEIDGVPSRQACMVEVKAGMRIRSQEGARDLPPADLTDVPLENAHGR</sequence>
<evidence type="ECO:0000259" key="3">
    <source>
        <dbReference type="PROSITE" id="PS51085"/>
    </source>
</evidence>
<protein>
    <recommendedName>
        <fullName evidence="3">2Fe-2S ferredoxin-type domain-containing protein</fullName>
    </recommendedName>
</protein>
<accession>A0AB73IBK9</accession>
<dbReference type="Proteomes" id="UP001229486">
    <property type="component" value="Unassembled WGS sequence"/>
</dbReference>